<dbReference type="PANTHER" id="PTHR43163">
    <property type="entry name" value="DIPEPTIDE TRANSPORT SYSTEM PERMEASE PROTEIN DPPB-RELATED"/>
    <property type="match status" value="1"/>
</dbReference>
<dbReference type="GO" id="GO:0071916">
    <property type="term" value="F:dipeptide transmembrane transporter activity"/>
    <property type="evidence" value="ECO:0007669"/>
    <property type="project" value="TreeGrafter"/>
</dbReference>
<comment type="subcellular location">
    <subcellularLocation>
        <location evidence="1 7">Cell membrane</location>
        <topology evidence="1 7">Multi-pass membrane protein</topology>
    </subcellularLocation>
</comment>
<dbReference type="InterPro" id="IPR045621">
    <property type="entry name" value="BPD_transp_1_N"/>
</dbReference>
<name>A0A934INU9_9HYPH</name>
<accession>A0A934INU9</accession>
<keyword evidence="6 7" id="KW-0472">Membrane</keyword>
<proteinExistence type="inferred from homology"/>
<dbReference type="Pfam" id="PF00528">
    <property type="entry name" value="BPD_transp_1"/>
    <property type="match status" value="1"/>
</dbReference>
<organism evidence="9 10">
    <name type="scientific">Acuticoccus mangrovi</name>
    <dbReference type="NCBI Taxonomy" id="2796142"/>
    <lineage>
        <taxon>Bacteria</taxon>
        <taxon>Pseudomonadati</taxon>
        <taxon>Pseudomonadota</taxon>
        <taxon>Alphaproteobacteria</taxon>
        <taxon>Hyphomicrobiales</taxon>
        <taxon>Amorphaceae</taxon>
        <taxon>Acuticoccus</taxon>
    </lineage>
</organism>
<feature type="transmembrane region" description="Helical" evidence="7">
    <location>
        <begin position="144"/>
        <end position="165"/>
    </location>
</feature>
<evidence type="ECO:0000256" key="2">
    <source>
        <dbReference type="ARBA" id="ARBA00022448"/>
    </source>
</evidence>
<feature type="transmembrane region" description="Helical" evidence="7">
    <location>
        <begin position="185"/>
        <end position="204"/>
    </location>
</feature>
<feature type="transmembrane region" description="Helical" evidence="7">
    <location>
        <begin position="241"/>
        <end position="264"/>
    </location>
</feature>
<feature type="transmembrane region" description="Helical" evidence="7">
    <location>
        <begin position="284"/>
        <end position="306"/>
    </location>
</feature>
<evidence type="ECO:0000256" key="6">
    <source>
        <dbReference type="ARBA" id="ARBA00023136"/>
    </source>
</evidence>
<dbReference type="PROSITE" id="PS50928">
    <property type="entry name" value="ABC_TM1"/>
    <property type="match status" value="1"/>
</dbReference>
<evidence type="ECO:0000256" key="4">
    <source>
        <dbReference type="ARBA" id="ARBA00022692"/>
    </source>
</evidence>
<keyword evidence="10" id="KW-1185">Reference proteome</keyword>
<dbReference type="InterPro" id="IPR035906">
    <property type="entry name" value="MetI-like_sf"/>
</dbReference>
<comment type="caution">
    <text evidence="9">The sequence shown here is derived from an EMBL/GenBank/DDBJ whole genome shotgun (WGS) entry which is preliminary data.</text>
</comment>
<feature type="domain" description="ABC transmembrane type-1" evidence="8">
    <location>
        <begin position="95"/>
        <end position="307"/>
    </location>
</feature>
<gene>
    <name evidence="9" type="ORF">JCR33_16460</name>
</gene>
<keyword evidence="3" id="KW-1003">Cell membrane</keyword>
<evidence type="ECO:0000256" key="7">
    <source>
        <dbReference type="RuleBase" id="RU363032"/>
    </source>
</evidence>
<keyword evidence="2 7" id="KW-0813">Transport</keyword>
<evidence type="ECO:0000313" key="9">
    <source>
        <dbReference type="EMBL" id="MBJ3777302.1"/>
    </source>
</evidence>
<dbReference type="PANTHER" id="PTHR43163:SF6">
    <property type="entry name" value="DIPEPTIDE TRANSPORT SYSTEM PERMEASE PROTEIN DPPB-RELATED"/>
    <property type="match status" value="1"/>
</dbReference>
<dbReference type="EMBL" id="JAEKJA010000014">
    <property type="protein sequence ID" value="MBJ3777302.1"/>
    <property type="molecule type" value="Genomic_DNA"/>
</dbReference>
<evidence type="ECO:0000256" key="5">
    <source>
        <dbReference type="ARBA" id="ARBA00022989"/>
    </source>
</evidence>
<dbReference type="Gene3D" id="1.10.3720.10">
    <property type="entry name" value="MetI-like"/>
    <property type="match status" value="1"/>
</dbReference>
<feature type="transmembrane region" description="Helical" evidence="7">
    <location>
        <begin position="9"/>
        <end position="30"/>
    </location>
</feature>
<dbReference type="GO" id="GO:0005886">
    <property type="term" value="C:plasma membrane"/>
    <property type="evidence" value="ECO:0007669"/>
    <property type="project" value="UniProtKB-SubCell"/>
</dbReference>
<keyword evidence="4 7" id="KW-0812">Transmembrane</keyword>
<evidence type="ECO:0000313" key="10">
    <source>
        <dbReference type="Proteomes" id="UP000609531"/>
    </source>
</evidence>
<dbReference type="CDD" id="cd06261">
    <property type="entry name" value="TM_PBP2"/>
    <property type="match status" value="1"/>
</dbReference>
<evidence type="ECO:0000256" key="3">
    <source>
        <dbReference type="ARBA" id="ARBA00022475"/>
    </source>
</evidence>
<keyword evidence="5 7" id="KW-1133">Transmembrane helix</keyword>
<feature type="transmembrane region" description="Helical" evidence="7">
    <location>
        <begin position="99"/>
        <end position="123"/>
    </location>
</feature>
<evidence type="ECO:0000259" key="8">
    <source>
        <dbReference type="PROSITE" id="PS50928"/>
    </source>
</evidence>
<reference evidence="9" key="1">
    <citation type="submission" date="2020-12" db="EMBL/GenBank/DDBJ databases">
        <title>Bacterial taxonomy.</title>
        <authorList>
            <person name="Pan X."/>
        </authorList>
    </citation>
    <scope>NUCLEOTIDE SEQUENCE</scope>
    <source>
        <strain evidence="9">B2012</strain>
    </source>
</reference>
<dbReference type="InterPro" id="IPR000515">
    <property type="entry name" value="MetI-like"/>
</dbReference>
<evidence type="ECO:0000256" key="1">
    <source>
        <dbReference type="ARBA" id="ARBA00004651"/>
    </source>
</evidence>
<sequence length="317" mass="34049">MLAYIIRRILYVIPISLGVTIIAFALVHIAPGDPLNAVVGADAPAEVVEKLKRDYGFDQPLPFQYARWLGRALTGDLGNSVVNNQPVAASLAIAVPNTLMLAITATLIGFVLGACLGGLAGYFQGTWIDKIATGFGVTGVSVPHYWLGIVLVIIFAVEFNVLPAMGMGPGGSAGWEWNWTHLRHLVLPAITLSVIPCGIITRTVRATVAEILSQEFVQALHAKGLLHGRVMLHIIKNAAPTVLAVMGLQLGYLLGGSILVETVFNWPGTGYLLNDAIFRRDIPTLQGTILVLAMFFVVLNLAVDILQTAVDPRMRRS</sequence>
<dbReference type="Proteomes" id="UP000609531">
    <property type="component" value="Unassembled WGS sequence"/>
</dbReference>
<protein>
    <submittedName>
        <fullName evidence="9">ABC transporter permease</fullName>
    </submittedName>
</protein>
<dbReference type="Pfam" id="PF19300">
    <property type="entry name" value="BPD_transp_1_N"/>
    <property type="match status" value="1"/>
</dbReference>
<dbReference type="SUPFAM" id="SSF161098">
    <property type="entry name" value="MetI-like"/>
    <property type="match status" value="1"/>
</dbReference>
<dbReference type="RefSeq" id="WP_198883207.1">
    <property type="nucleotide sequence ID" value="NZ_JAEKJA010000014.1"/>
</dbReference>
<dbReference type="AlphaFoldDB" id="A0A934INU9"/>
<comment type="similarity">
    <text evidence="7">Belongs to the binding-protein-dependent transport system permease family.</text>
</comment>